<comment type="caution">
    <text evidence="1">The sequence shown here is derived from an EMBL/GenBank/DDBJ whole genome shotgun (WGS) entry which is preliminary data.</text>
</comment>
<keyword evidence="2" id="KW-1185">Reference proteome</keyword>
<dbReference type="Proteomes" id="UP000320762">
    <property type="component" value="Unassembled WGS sequence"/>
</dbReference>
<proteinExistence type="predicted"/>
<organism evidence="1 2">
    <name type="scientific">Schizophyllum amplum</name>
    <dbReference type="NCBI Taxonomy" id="97359"/>
    <lineage>
        <taxon>Eukaryota</taxon>
        <taxon>Fungi</taxon>
        <taxon>Dikarya</taxon>
        <taxon>Basidiomycota</taxon>
        <taxon>Agaricomycotina</taxon>
        <taxon>Agaricomycetes</taxon>
        <taxon>Agaricomycetidae</taxon>
        <taxon>Agaricales</taxon>
        <taxon>Schizophyllaceae</taxon>
        <taxon>Schizophyllum</taxon>
    </lineage>
</organism>
<reference evidence="1 2" key="1">
    <citation type="journal article" date="2019" name="New Phytol.">
        <title>Comparative genomics reveals unique wood-decay strategies and fruiting body development in the Schizophyllaceae.</title>
        <authorList>
            <person name="Almasi E."/>
            <person name="Sahu N."/>
            <person name="Krizsan K."/>
            <person name="Balint B."/>
            <person name="Kovacs G.M."/>
            <person name="Kiss B."/>
            <person name="Cseklye J."/>
            <person name="Drula E."/>
            <person name="Henrissat B."/>
            <person name="Nagy I."/>
            <person name="Chovatia M."/>
            <person name="Adam C."/>
            <person name="LaButti K."/>
            <person name="Lipzen A."/>
            <person name="Riley R."/>
            <person name="Grigoriev I.V."/>
            <person name="Nagy L.G."/>
        </authorList>
    </citation>
    <scope>NUCLEOTIDE SEQUENCE [LARGE SCALE GENOMIC DNA]</scope>
    <source>
        <strain evidence="1 2">NL-1724</strain>
    </source>
</reference>
<evidence type="ECO:0000313" key="2">
    <source>
        <dbReference type="Proteomes" id="UP000320762"/>
    </source>
</evidence>
<dbReference type="EMBL" id="VDMD01000036">
    <property type="protein sequence ID" value="TRM58423.1"/>
    <property type="molecule type" value="Genomic_DNA"/>
</dbReference>
<protein>
    <submittedName>
        <fullName evidence="1">Uncharacterized protein</fullName>
    </submittedName>
</protein>
<name>A0A550C0V9_9AGAR</name>
<gene>
    <name evidence="1" type="ORF">BD626DRAFT_511812</name>
</gene>
<evidence type="ECO:0000313" key="1">
    <source>
        <dbReference type="EMBL" id="TRM58423.1"/>
    </source>
</evidence>
<sequence>MGCPGPGLYWAKVRGPASGTTKPARSSISQSGYQVAFHLFAVARQSTYSPSRGRNNSPGPSRTFSKSIALVNLASIRCLDEHSHLSWLLSLRSDTRQAFAVRSSCDSRLERARARRDRRRVLLQPSVCIGLRPRQLLPFPCRLVVSEGRGICSLRQS</sequence>
<accession>A0A550C0V9</accession>
<dbReference type="AlphaFoldDB" id="A0A550C0V9"/>